<evidence type="ECO:0000313" key="3">
    <source>
        <dbReference type="EMBL" id="GAG06772.1"/>
    </source>
</evidence>
<accession>X0V5V1</accession>
<dbReference type="InterPro" id="IPR035890">
    <property type="entry name" value="Anti-sigma-28_factor_FlgM_sf"/>
</dbReference>
<dbReference type="SUPFAM" id="SSF101498">
    <property type="entry name" value="Anti-sigma factor FlgM"/>
    <property type="match status" value="1"/>
</dbReference>
<feature type="region of interest" description="Disordered" evidence="1">
    <location>
        <begin position="1"/>
        <end position="31"/>
    </location>
</feature>
<gene>
    <name evidence="3" type="ORF">S01H1_36722</name>
</gene>
<comment type="caution">
    <text evidence="3">The sequence shown here is derived from an EMBL/GenBank/DDBJ whole genome shotgun (WGS) entry which is preliminary data.</text>
</comment>
<sequence length="92" mass="10038">MHIYGPTHLHGAQQVGPPHTARASKPAEPDYSAPIQDELEISDAARLVDKVGEVPEIRQERVSQIRAQIAAGTYDTDEKLEIAVGRLLDEIG</sequence>
<organism evidence="3">
    <name type="scientific">marine sediment metagenome</name>
    <dbReference type="NCBI Taxonomy" id="412755"/>
    <lineage>
        <taxon>unclassified sequences</taxon>
        <taxon>metagenomes</taxon>
        <taxon>ecological metagenomes</taxon>
    </lineage>
</organism>
<name>X0V5V1_9ZZZZ</name>
<dbReference type="EMBL" id="BARS01023027">
    <property type="protein sequence ID" value="GAG06772.1"/>
    <property type="molecule type" value="Genomic_DNA"/>
</dbReference>
<proteinExistence type="predicted"/>
<reference evidence="3" key="1">
    <citation type="journal article" date="2014" name="Front. Microbiol.">
        <title>High frequency of phylogenetically diverse reductive dehalogenase-homologous genes in deep subseafloor sedimentary metagenomes.</title>
        <authorList>
            <person name="Kawai M."/>
            <person name="Futagami T."/>
            <person name="Toyoda A."/>
            <person name="Takaki Y."/>
            <person name="Nishi S."/>
            <person name="Hori S."/>
            <person name="Arai W."/>
            <person name="Tsubouchi T."/>
            <person name="Morono Y."/>
            <person name="Uchiyama I."/>
            <person name="Ito T."/>
            <person name="Fujiyama A."/>
            <person name="Inagaki F."/>
            <person name="Takami H."/>
        </authorList>
    </citation>
    <scope>NUCLEOTIDE SEQUENCE</scope>
    <source>
        <strain evidence="3">Expedition CK06-06</strain>
    </source>
</reference>
<evidence type="ECO:0000259" key="2">
    <source>
        <dbReference type="Pfam" id="PF04316"/>
    </source>
</evidence>
<evidence type="ECO:0000256" key="1">
    <source>
        <dbReference type="SAM" id="MobiDB-lite"/>
    </source>
</evidence>
<feature type="domain" description="Anti-sigma-28 factor FlgM C-terminal" evidence="2">
    <location>
        <begin position="37"/>
        <end position="78"/>
    </location>
</feature>
<dbReference type="Pfam" id="PF04316">
    <property type="entry name" value="FlgM"/>
    <property type="match status" value="1"/>
</dbReference>
<dbReference type="InterPro" id="IPR031316">
    <property type="entry name" value="FlgM_C"/>
</dbReference>
<protein>
    <recommendedName>
        <fullName evidence="2">Anti-sigma-28 factor FlgM C-terminal domain-containing protein</fullName>
    </recommendedName>
</protein>
<dbReference type="AlphaFoldDB" id="X0V5V1"/>